<keyword evidence="1" id="KW-1133">Transmembrane helix</keyword>
<dbReference type="GeneID" id="71980810"/>
<organism evidence="3 4">
    <name type="scientific">Passalora fulva</name>
    <name type="common">Tomato leaf mold</name>
    <name type="synonym">Cladosporium fulvum</name>
    <dbReference type="NCBI Taxonomy" id="5499"/>
    <lineage>
        <taxon>Eukaryota</taxon>
        <taxon>Fungi</taxon>
        <taxon>Dikarya</taxon>
        <taxon>Ascomycota</taxon>
        <taxon>Pezizomycotina</taxon>
        <taxon>Dothideomycetes</taxon>
        <taxon>Dothideomycetidae</taxon>
        <taxon>Mycosphaerellales</taxon>
        <taxon>Mycosphaerellaceae</taxon>
        <taxon>Fulvia</taxon>
    </lineage>
</organism>
<dbReference type="OMA" id="TPEEWWV"/>
<keyword evidence="2" id="KW-0732">Signal</keyword>
<reference evidence="3" key="1">
    <citation type="submission" date="2021-12" db="EMBL/GenBank/DDBJ databases">
        <authorList>
            <person name="Zaccaron A."/>
            <person name="Stergiopoulos I."/>
        </authorList>
    </citation>
    <scope>NUCLEOTIDE SEQUENCE</scope>
    <source>
        <strain evidence="3">Race5_Kim</strain>
    </source>
</reference>
<evidence type="ECO:0000256" key="1">
    <source>
        <dbReference type="SAM" id="Phobius"/>
    </source>
</evidence>
<evidence type="ECO:0000313" key="4">
    <source>
        <dbReference type="Proteomes" id="UP000756132"/>
    </source>
</evidence>
<dbReference type="Proteomes" id="UP000756132">
    <property type="component" value="Chromosome 1"/>
</dbReference>
<evidence type="ECO:0000313" key="3">
    <source>
        <dbReference type="EMBL" id="UJO11597.1"/>
    </source>
</evidence>
<feature type="transmembrane region" description="Helical" evidence="1">
    <location>
        <begin position="225"/>
        <end position="245"/>
    </location>
</feature>
<name>A0A9Q8P3D8_PASFU</name>
<dbReference type="OrthoDB" id="1733656at2759"/>
<dbReference type="KEGG" id="ffu:CLAFUR5_00932"/>
<reference evidence="3" key="2">
    <citation type="journal article" date="2022" name="Microb. Genom.">
        <title>A chromosome-scale genome assembly of the tomato pathogen Cladosporium fulvum reveals a compartmentalized genome architecture and the presence of a dispensable chromosome.</title>
        <authorList>
            <person name="Zaccaron A.Z."/>
            <person name="Chen L.H."/>
            <person name="Samaras A."/>
            <person name="Stergiopoulos I."/>
        </authorList>
    </citation>
    <scope>NUCLEOTIDE SEQUENCE</scope>
    <source>
        <strain evidence="3">Race5_Kim</strain>
    </source>
</reference>
<dbReference type="AlphaFoldDB" id="A0A9Q8P3D8"/>
<proteinExistence type="predicted"/>
<dbReference type="EMBL" id="CP090163">
    <property type="protein sequence ID" value="UJO11597.1"/>
    <property type="molecule type" value="Genomic_DNA"/>
</dbReference>
<keyword evidence="1" id="KW-0472">Membrane</keyword>
<protein>
    <recommendedName>
        <fullName evidence="5">Peptidyl-tRNA hydrolase</fullName>
    </recommendedName>
</protein>
<evidence type="ECO:0000256" key="2">
    <source>
        <dbReference type="SAM" id="SignalP"/>
    </source>
</evidence>
<feature type="signal peptide" evidence="2">
    <location>
        <begin position="1"/>
        <end position="15"/>
    </location>
</feature>
<evidence type="ECO:0008006" key="5">
    <source>
        <dbReference type="Google" id="ProtNLM"/>
    </source>
</evidence>
<sequence>MRASPLVLALPLAAAQQFPMLDSVIDQAKGWFAKASGSVAAAVSSATESASIPNPVASGAVKIAQLNVHRVDLNNFQELIKPGSPHATPGIETWEVFVTGGNKTCFGMCNRAETAFNESVALVAASPNPPNLGLLNCETDGVLCHAWAVSPPQLLHMQLPQPLADQSTPASTVRSIKLNRTTVTAPEIAAIHLQDKYLETEAYGGFWHPFDGPLAKYNLAIPAGYVIWGFSQIPSWAFMIGISFFSRTIMGRRTQPGGGRAPAAGQPAPAAQ</sequence>
<dbReference type="RefSeq" id="XP_047755963.1">
    <property type="nucleotide sequence ID" value="XM_047900080.1"/>
</dbReference>
<keyword evidence="1" id="KW-0812">Transmembrane</keyword>
<feature type="chain" id="PRO_5040276640" description="Peptidyl-tRNA hydrolase" evidence="2">
    <location>
        <begin position="16"/>
        <end position="272"/>
    </location>
</feature>
<keyword evidence="4" id="KW-1185">Reference proteome</keyword>
<accession>A0A9Q8P3D8</accession>
<gene>
    <name evidence="3" type="ORF">CLAFUR5_00932</name>
</gene>